<accession>A0A4R4QE02</accession>
<proteinExistence type="predicted"/>
<evidence type="ECO:0000313" key="2">
    <source>
        <dbReference type="Proteomes" id="UP000295075"/>
    </source>
</evidence>
<organism evidence="1 2">
    <name type="scientific">Kribbella albertanoniae</name>
    <dbReference type="NCBI Taxonomy" id="1266829"/>
    <lineage>
        <taxon>Bacteria</taxon>
        <taxon>Bacillati</taxon>
        <taxon>Actinomycetota</taxon>
        <taxon>Actinomycetes</taxon>
        <taxon>Propionibacteriales</taxon>
        <taxon>Kribbellaceae</taxon>
        <taxon>Kribbella</taxon>
    </lineage>
</organism>
<protein>
    <submittedName>
        <fullName evidence="1">Uncharacterized protein</fullName>
    </submittedName>
</protein>
<name>A0A4R4QE02_9ACTN</name>
<keyword evidence="2" id="KW-1185">Reference proteome</keyword>
<dbReference type="AlphaFoldDB" id="A0A4R4QE02"/>
<dbReference type="Proteomes" id="UP000295075">
    <property type="component" value="Unassembled WGS sequence"/>
</dbReference>
<dbReference type="RefSeq" id="WP_132402842.1">
    <property type="nucleotide sequence ID" value="NZ_SMKA01000012.1"/>
</dbReference>
<gene>
    <name evidence="1" type="ORF">E1261_05525</name>
</gene>
<evidence type="ECO:0000313" key="1">
    <source>
        <dbReference type="EMBL" id="TDC33660.1"/>
    </source>
</evidence>
<reference evidence="1 2" key="1">
    <citation type="submission" date="2019-03" db="EMBL/GenBank/DDBJ databases">
        <title>Draft genome sequences of novel Actinobacteria.</title>
        <authorList>
            <person name="Sahin N."/>
            <person name="Ay H."/>
            <person name="Saygin H."/>
        </authorList>
    </citation>
    <scope>NUCLEOTIDE SEQUENCE [LARGE SCALE GENOMIC DNA]</scope>
    <source>
        <strain evidence="1 2">JCM 30547</strain>
    </source>
</reference>
<comment type="caution">
    <text evidence="1">The sequence shown here is derived from an EMBL/GenBank/DDBJ whole genome shotgun (WGS) entry which is preliminary data.</text>
</comment>
<dbReference type="EMBL" id="SMKA01000012">
    <property type="protein sequence ID" value="TDC33660.1"/>
    <property type="molecule type" value="Genomic_DNA"/>
</dbReference>
<sequence>MNDYSAFAVPGTTEYDKACAVQKPQQTHADETQVRVDRVRRAVDPTGLFAGDTPRGDKA</sequence>